<dbReference type="AlphaFoldDB" id="A0AAU9CTG1"/>
<evidence type="ECO:0000313" key="2">
    <source>
        <dbReference type="EMBL" id="BDD12500.1"/>
    </source>
</evidence>
<accession>A0AAU9CTG1</accession>
<proteinExistence type="predicted"/>
<evidence type="ECO:0000259" key="1">
    <source>
        <dbReference type="Pfam" id="PF22494"/>
    </source>
</evidence>
<dbReference type="InterPro" id="IPR055188">
    <property type="entry name" value="Choice_anch_I"/>
</dbReference>
<name>A0AAU9CTG1_9BACT</name>
<dbReference type="Pfam" id="PF22494">
    <property type="entry name" value="choice_anch_I"/>
    <property type="match status" value="1"/>
</dbReference>
<sequence length="167" mass="18111">MDPVKFPNATTLQDDAQLGRLKITTAFGDTDGDGDLDQIFGYGARSFSIWSTSGELVYDSENFIAKKSLEIGSYTDKRSDDKGAEPEGVTTFTSNGKTYAAVGMERTGDVMIFDLSNPTSPVFVQVLANTSPEGLMIIPAEKSPTERTILVVSNEYPDDATLNIYSK</sequence>
<dbReference type="EMBL" id="AP025319">
    <property type="protein sequence ID" value="BDD12500.1"/>
    <property type="molecule type" value="Genomic_DNA"/>
</dbReference>
<dbReference type="PANTHER" id="PTHR46928">
    <property type="entry name" value="MESENCHYME-SPECIFIC CELL SURFACE GLYCOPROTEIN"/>
    <property type="match status" value="1"/>
</dbReference>
<keyword evidence="2" id="KW-0614">Plasmid</keyword>
<geneLocation type="plasmid" evidence="2 3">
    <name>pFA5</name>
</geneLocation>
<dbReference type="KEGG" id="fax:FUAX_49320"/>
<protein>
    <recommendedName>
        <fullName evidence="1">Choice-of-anchor I domain-containing protein</fullName>
    </recommendedName>
</protein>
<reference evidence="2 3" key="1">
    <citation type="submission" date="2021-12" db="EMBL/GenBank/DDBJ databases">
        <title>Genome sequencing of bacteria with rrn-lacking chromosome and rrn-plasmid.</title>
        <authorList>
            <person name="Anda M."/>
            <person name="Iwasaki W."/>
        </authorList>
    </citation>
    <scope>NUCLEOTIDE SEQUENCE [LARGE SCALE GENOMIC DNA]</scope>
    <source>
        <strain evidence="2 3">DSM 100852</strain>
        <plasmid evidence="2 3">pFA5</plasmid>
    </source>
</reference>
<organism evidence="2 3">
    <name type="scientific">Fulvitalea axinellae</name>
    <dbReference type="NCBI Taxonomy" id="1182444"/>
    <lineage>
        <taxon>Bacteria</taxon>
        <taxon>Pseudomonadati</taxon>
        <taxon>Bacteroidota</taxon>
        <taxon>Cytophagia</taxon>
        <taxon>Cytophagales</taxon>
        <taxon>Persicobacteraceae</taxon>
        <taxon>Fulvitalea</taxon>
    </lineage>
</organism>
<gene>
    <name evidence="2" type="ORF">FUAX_49320</name>
</gene>
<feature type="domain" description="Choice-of-anchor I" evidence="1">
    <location>
        <begin position="2"/>
        <end position="165"/>
    </location>
</feature>
<dbReference type="Proteomes" id="UP001348817">
    <property type="component" value="Plasmid pFA5"/>
</dbReference>
<dbReference type="InterPro" id="IPR052956">
    <property type="entry name" value="Mesenchyme-surface_protein"/>
</dbReference>
<dbReference type="PANTHER" id="PTHR46928:SF1">
    <property type="entry name" value="MESENCHYME-SPECIFIC CELL SURFACE GLYCOPROTEIN"/>
    <property type="match status" value="1"/>
</dbReference>
<evidence type="ECO:0000313" key="3">
    <source>
        <dbReference type="Proteomes" id="UP001348817"/>
    </source>
</evidence>
<keyword evidence="3" id="KW-1185">Reference proteome</keyword>